<dbReference type="GO" id="GO:0035249">
    <property type="term" value="P:synaptic transmission, glutamatergic"/>
    <property type="evidence" value="ECO:0007669"/>
    <property type="project" value="TreeGrafter"/>
</dbReference>
<dbReference type="GO" id="GO:0061789">
    <property type="term" value="P:dense core granule priming"/>
    <property type="evidence" value="ECO:0007669"/>
    <property type="project" value="TreeGrafter"/>
</dbReference>
<feature type="compositionally biased region" description="Acidic residues" evidence="1">
    <location>
        <begin position="220"/>
        <end position="235"/>
    </location>
</feature>
<dbReference type="Gene3D" id="2.60.40.150">
    <property type="entry name" value="C2 domain"/>
    <property type="match status" value="1"/>
</dbReference>
<organism evidence="3 4">
    <name type="scientific">Brachionus calyciflorus</name>
    <dbReference type="NCBI Taxonomy" id="104777"/>
    <lineage>
        <taxon>Eukaryota</taxon>
        <taxon>Metazoa</taxon>
        <taxon>Spiralia</taxon>
        <taxon>Gnathifera</taxon>
        <taxon>Rotifera</taxon>
        <taxon>Eurotatoria</taxon>
        <taxon>Monogononta</taxon>
        <taxon>Pseudotrocha</taxon>
        <taxon>Ploima</taxon>
        <taxon>Brachionidae</taxon>
        <taxon>Brachionus</taxon>
    </lineage>
</organism>
<proteinExistence type="predicted"/>
<dbReference type="EMBL" id="CAJNOC010006871">
    <property type="protein sequence ID" value="CAF1087622.1"/>
    <property type="molecule type" value="Genomic_DNA"/>
</dbReference>
<reference evidence="3" key="1">
    <citation type="submission" date="2021-02" db="EMBL/GenBank/DDBJ databases">
        <authorList>
            <person name="Nowell W R."/>
        </authorList>
    </citation>
    <scope>NUCLEOTIDE SEQUENCE</scope>
    <source>
        <strain evidence="3">Ploen Becks lab</strain>
    </source>
</reference>
<dbReference type="GO" id="GO:0016082">
    <property type="term" value="P:synaptic vesicle priming"/>
    <property type="evidence" value="ECO:0007669"/>
    <property type="project" value="TreeGrafter"/>
</dbReference>
<evidence type="ECO:0000256" key="1">
    <source>
        <dbReference type="SAM" id="MobiDB-lite"/>
    </source>
</evidence>
<dbReference type="PROSITE" id="PS50004">
    <property type="entry name" value="C2"/>
    <property type="match status" value="1"/>
</dbReference>
<dbReference type="Proteomes" id="UP000663879">
    <property type="component" value="Unassembled WGS sequence"/>
</dbReference>
<dbReference type="GO" id="GO:0016081">
    <property type="term" value="P:synaptic vesicle docking"/>
    <property type="evidence" value="ECO:0007669"/>
    <property type="project" value="TreeGrafter"/>
</dbReference>
<dbReference type="GO" id="GO:0043195">
    <property type="term" value="C:terminal bouton"/>
    <property type="evidence" value="ECO:0007669"/>
    <property type="project" value="TreeGrafter"/>
</dbReference>
<dbReference type="GO" id="GO:0005516">
    <property type="term" value="F:calmodulin binding"/>
    <property type="evidence" value="ECO:0007669"/>
    <property type="project" value="TreeGrafter"/>
</dbReference>
<dbReference type="PANTHER" id="PTHR10480">
    <property type="entry name" value="PROTEIN UNC-13 HOMOLOG"/>
    <property type="match status" value="1"/>
</dbReference>
<evidence type="ECO:0000313" key="4">
    <source>
        <dbReference type="Proteomes" id="UP000663879"/>
    </source>
</evidence>
<accession>A0A814N327</accession>
<dbReference type="InterPro" id="IPR035892">
    <property type="entry name" value="C2_domain_sf"/>
</dbReference>
<dbReference type="GO" id="GO:0098831">
    <property type="term" value="C:presynaptic active zone cytoplasmic component"/>
    <property type="evidence" value="ECO:0007669"/>
    <property type="project" value="TreeGrafter"/>
</dbReference>
<dbReference type="GO" id="GO:0042734">
    <property type="term" value="C:presynaptic membrane"/>
    <property type="evidence" value="ECO:0007669"/>
    <property type="project" value="TreeGrafter"/>
</dbReference>
<name>A0A814N327_9BILA</name>
<sequence>MARYNTYYYLFIYLICQKFKEAHINGLDNNFNTYIVVKIGSVKSTTIAVQGVQPAWHEEFFFEINELDEGVTIELWNRGMLWDKLLGLYWLPLFQINHSNIQNDETNDLKISLDSELCLEEGKIIGTQHPTGHLLMINARIEISNTEISEIESLELEHKIDILNEFFKKEGSNLESDVESLLIFKDIQYRSSINDSESITVNNSENLVDDHIGQMRVSEEELDQENTSDEEEEETGSQFQRNSQCNFFFVTLD</sequence>
<dbReference type="GO" id="GO:0031594">
    <property type="term" value="C:neuromuscular junction"/>
    <property type="evidence" value="ECO:0007669"/>
    <property type="project" value="TreeGrafter"/>
</dbReference>
<evidence type="ECO:0000313" key="3">
    <source>
        <dbReference type="EMBL" id="CAF1087622.1"/>
    </source>
</evidence>
<dbReference type="OrthoDB" id="5831756at2759"/>
<dbReference type="SUPFAM" id="SSF49562">
    <property type="entry name" value="C2 domain (Calcium/lipid-binding domain, CaLB)"/>
    <property type="match status" value="1"/>
</dbReference>
<evidence type="ECO:0000259" key="2">
    <source>
        <dbReference type="PROSITE" id="PS50004"/>
    </source>
</evidence>
<dbReference type="InterPro" id="IPR027080">
    <property type="entry name" value="Unc-13"/>
</dbReference>
<dbReference type="AlphaFoldDB" id="A0A814N327"/>
<protein>
    <recommendedName>
        <fullName evidence="2">C2 domain-containing protein</fullName>
    </recommendedName>
</protein>
<dbReference type="Pfam" id="PF00168">
    <property type="entry name" value="C2"/>
    <property type="match status" value="1"/>
</dbReference>
<gene>
    <name evidence="3" type="ORF">OXX778_LOCUS20503</name>
</gene>
<keyword evidence="4" id="KW-1185">Reference proteome</keyword>
<dbReference type="GO" id="GO:0019992">
    <property type="term" value="F:diacylglycerol binding"/>
    <property type="evidence" value="ECO:0007669"/>
    <property type="project" value="InterPro"/>
</dbReference>
<dbReference type="InterPro" id="IPR000008">
    <property type="entry name" value="C2_dom"/>
</dbReference>
<dbReference type="SMART" id="SM00239">
    <property type="entry name" value="C2"/>
    <property type="match status" value="1"/>
</dbReference>
<comment type="caution">
    <text evidence="3">The sequence shown here is derived from an EMBL/GenBank/DDBJ whole genome shotgun (WGS) entry which is preliminary data.</text>
</comment>
<dbReference type="GO" id="GO:0030672">
    <property type="term" value="C:synaptic vesicle membrane"/>
    <property type="evidence" value="ECO:0007669"/>
    <property type="project" value="TreeGrafter"/>
</dbReference>
<dbReference type="PANTHER" id="PTHR10480:SF12">
    <property type="entry name" value="UNC-13, ISOFORM E"/>
    <property type="match status" value="1"/>
</dbReference>
<feature type="region of interest" description="Disordered" evidence="1">
    <location>
        <begin position="219"/>
        <end position="242"/>
    </location>
</feature>
<dbReference type="GO" id="GO:0099525">
    <property type="term" value="P:presynaptic dense core vesicle exocytosis"/>
    <property type="evidence" value="ECO:0007669"/>
    <property type="project" value="TreeGrafter"/>
</dbReference>
<feature type="domain" description="C2" evidence="2">
    <location>
        <begin position="1"/>
        <end position="106"/>
    </location>
</feature>
<dbReference type="GO" id="GO:0017075">
    <property type="term" value="F:syntaxin-1 binding"/>
    <property type="evidence" value="ECO:0007669"/>
    <property type="project" value="TreeGrafter"/>
</dbReference>